<dbReference type="InterPro" id="IPR018392">
    <property type="entry name" value="LysM"/>
</dbReference>
<dbReference type="Gene3D" id="3.10.350.10">
    <property type="entry name" value="LysM domain"/>
    <property type="match status" value="1"/>
</dbReference>
<feature type="compositionally biased region" description="Basic and acidic residues" evidence="1">
    <location>
        <begin position="170"/>
        <end position="180"/>
    </location>
</feature>
<dbReference type="EMBL" id="FOCQ01000004">
    <property type="protein sequence ID" value="SEN01247.1"/>
    <property type="molecule type" value="Genomic_DNA"/>
</dbReference>
<dbReference type="SMART" id="SM00257">
    <property type="entry name" value="LysM"/>
    <property type="match status" value="1"/>
</dbReference>
<protein>
    <submittedName>
        <fullName evidence="3">Stage VI sporulation protein D</fullName>
    </submittedName>
</protein>
<feature type="compositionally biased region" description="Acidic residues" evidence="1">
    <location>
        <begin position="143"/>
        <end position="152"/>
    </location>
</feature>
<evidence type="ECO:0000313" key="3">
    <source>
        <dbReference type="EMBL" id="SEN01247.1"/>
    </source>
</evidence>
<evidence type="ECO:0000259" key="2">
    <source>
        <dbReference type="PROSITE" id="PS51782"/>
    </source>
</evidence>
<name>A0A1H8D3Z5_9BACL</name>
<dbReference type="RefSeq" id="WP_170839773.1">
    <property type="nucleotide sequence ID" value="NZ_FOCQ01000004.1"/>
</dbReference>
<feature type="compositionally biased region" description="Basic and acidic residues" evidence="1">
    <location>
        <begin position="192"/>
        <end position="232"/>
    </location>
</feature>
<dbReference type="Pfam" id="PF20918">
    <property type="entry name" value="SPOCS_spoVID-N"/>
    <property type="match status" value="1"/>
</dbReference>
<dbReference type="CDD" id="cd00118">
    <property type="entry name" value="LysM"/>
    <property type="match status" value="1"/>
</dbReference>
<evidence type="ECO:0000256" key="1">
    <source>
        <dbReference type="SAM" id="MobiDB-lite"/>
    </source>
</evidence>
<organism evidence="3 4">
    <name type="scientific">Lihuaxuella thermophila</name>
    <dbReference type="NCBI Taxonomy" id="1173111"/>
    <lineage>
        <taxon>Bacteria</taxon>
        <taxon>Bacillati</taxon>
        <taxon>Bacillota</taxon>
        <taxon>Bacilli</taxon>
        <taxon>Bacillales</taxon>
        <taxon>Thermoactinomycetaceae</taxon>
        <taxon>Lihuaxuella</taxon>
    </lineage>
</organism>
<dbReference type="InterPro" id="IPR048862">
    <property type="entry name" value="SPOCS_spoVID_N"/>
</dbReference>
<feature type="domain" description="LysM" evidence="2">
    <location>
        <begin position="317"/>
        <end position="360"/>
    </location>
</feature>
<keyword evidence="4" id="KW-1185">Reference proteome</keyword>
<evidence type="ECO:0000313" key="4">
    <source>
        <dbReference type="Proteomes" id="UP000199695"/>
    </source>
</evidence>
<proteinExistence type="predicted"/>
<reference evidence="3 4" key="1">
    <citation type="submission" date="2016-10" db="EMBL/GenBank/DDBJ databases">
        <authorList>
            <person name="de Groot N.N."/>
        </authorList>
    </citation>
    <scope>NUCLEOTIDE SEQUENCE [LARGE SCALE GENOMIC DNA]</scope>
    <source>
        <strain evidence="3 4">DSM 46701</strain>
    </source>
</reference>
<dbReference type="Pfam" id="PF01476">
    <property type="entry name" value="LysM"/>
    <property type="match status" value="1"/>
</dbReference>
<accession>A0A1H8D3Z5</accession>
<gene>
    <name evidence="3" type="ORF">SAMN05444955_104250</name>
</gene>
<dbReference type="AlphaFoldDB" id="A0A1H8D3Z5"/>
<dbReference type="SUPFAM" id="SSF54106">
    <property type="entry name" value="LysM domain"/>
    <property type="match status" value="1"/>
</dbReference>
<dbReference type="Proteomes" id="UP000199695">
    <property type="component" value="Unassembled WGS sequence"/>
</dbReference>
<sequence>MESQFNQLRFDISEKVRLHPQQPGIGTLLEMDLYPDVEIRDEGTHLKIQGYLRLNGVYLGKQPDDCPEDIHLHMDHHPDEGNRQEIAYVIPVEITLPADRAELSHISAEVETFDYSVVSPFELQIEAILMIDGLLPEKKGQEDADQIAEEQEAAPVFSGSPAEPVSVSSEDMREDKRAEEDGLEEMVSVPGEDSRFAQDSKEDEDHFARRDYLKIVEDDEPVNEKAEQHAEREEDDDPDFEPQSAEDFWAERQKSRREQAWREKDLEQEAEMDRNRENSANQEVKENEEENEEGRQREGHWSLWLINSKEENFLSMRMVIVQKDETIDQLAEKYNVSPAALMSVNKLQSGQLEEGQIIYIPNQKEEKEILTRGLRGGQID</sequence>
<dbReference type="PROSITE" id="PS51782">
    <property type="entry name" value="LYSM"/>
    <property type="match status" value="1"/>
</dbReference>
<feature type="compositionally biased region" description="Basic and acidic residues" evidence="1">
    <location>
        <begin position="249"/>
        <end position="277"/>
    </location>
</feature>
<dbReference type="InterPro" id="IPR036779">
    <property type="entry name" value="LysM_dom_sf"/>
</dbReference>
<dbReference type="STRING" id="1173111.SAMN05444955_104250"/>
<feature type="region of interest" description="Disordered" evidence="1">
    <location>
        <begin position="140"/>
        <end position="298"/>
    </location>
</feature>